<dbReference type="EMBL" id="JAWJWE010000001">
    <property type="protein sequence ID" value="KAK6644759.1"/>
    <property type="molecule type" value="Genomic_DNA"/>
</dbReference>
<accession>A0AAN8SEA3</accession>
<proteinExistence type="predicted"/>
<organism evidence="1 2">
    <name type="scientific">Polyplax serrata</name>
    <name type="common">Common mouse louse</name>
    <dbReference type="NCBI Taxonomy" id="468196"/>
    <lineage>
        <taxon>Eukaryota</taxon>
        <taxon>Metazoa</taxon>
        <taxon>Ecdysozoa</taxon>
        <taxon>Arthropoda</taxon>
        <taxon>Hexapoda</taxon>
        <taxon>Insecta</taxon>
        <taxon>Pterygota</taxon>
        <taxon>Neoptera</taxon>
        <taxon>Paraneoptera</taxon>
        <taxon>Psocodea</taxon>
        <taxon>Troctomorpha</taxon>
        <taxon>Phthiraptera</taxon>
        <taxon>Anoplura</taxon>
        <taxon>Polyplacidae</taxon>
        <taxon>Polyplax</taxon>
    </lineage>
</organism>
<gene>
    <name evidence="1" type="ORF">RUM43_001032</name>
</gene>
<sequence length="64" mass="7757">MAIECNSEIPMNVRIAYDLMQHTQGYWEVRQTCLSTLFRRLTQVEKYPKDNEPFIRTHHPVEYK</sequence>
<reference evidence="1 2" key="1">
    <citation type="submission" date="2023-10" db="EMBL/GenBank/DDBJ databases">
        <title>Genomes of two closely related lineages of the louse Polyplax serrata with different host specificities.</title>
        <authorList>
            <person name="Martinu J."/>
            <person name="Tarabai H."/>
            <person name="Stefka J."/>
            <person name="Hypsa V."/>
        </authorList>
    </citation>
    <scope>NUCLEOTIDE SEQUENCE [LARGE SCALE GENOMIC DNA]</scope>
    <source>
        <strain evidence="1">HR10_N</strain>
    </source>
</reference>
<dbReference type="Proteomes" id="UP001372834">
    <property type="component" value="Unassembled WGS sequence"/>
</dbReference>
<evidence type="ECO:0000313" key="2">
    <source>
        <dbReference type="Proteomes" id="UP001372834"/>
    </source>
</evidence>
<comment type="caution">
    <text evidence="1">The sequence shown here is derived from an EMBL/GenBank/DDBJ whole genome shotgun (WGS) entry which is preliminary data.</text>
</comment>
<evidence type="ECO:0000313" key="1">
    <source>
        <dbReference type="EMBL" id="KAK6644759.1"/>
    </source>
</evidence>
<protein>
    <submittedName>
        <fullName evidence="1">Uncharacterized protein</fullName>
    </submittedName>
</protein>
<dbReference type="AlphaFoldDB" id="A0AAN8SEA3"/>
<name>A0AAN8SEA3_POLSC</name>